<gene>
    <name evidence="1" type="ORF">LCGC14_2598240</name>
</gene>
<protein>
    <submittedName>
        <fullName evidence="1">Uncharacterized protein</fullName>
    </submittedName>
</protein>
<name>A0A0F9D2B3_9ZZZZ</name>
<dbReference type="AlphaFoldDB" id="A0A0F9D2B3"/>
<organism evidence="1">
    <name type="scientific">marine sediment metagenome</name>
    <dbReference type="NCBI Taxonomy" id="412755"/>
    <lineage>
        <taxon>unclassified sequences</taxon>
        <taxon>metagenomes</taxon>
        <taxon>ecological metagenomes</taxon>
    </lineage>
</organism>
<sequence>MAFQKVVDAAEIVIEYVGNAQVLKNVIHASKSGGYVLADLTALAVAVDANITAAWLGNQTQDVSYVQTIVRGLALENDLEAIDNTGAAAGGVLSKGLPGNVTLAIKRTSGLTGRSARGRLYWIGIPAAQLSIDENVVDTTAVADIVSNVESMRASINATVWTPAIVSRFTNGVARSEGKLFTWTGSSAVNNNVDSQRRRLTR</sequence>
<accession>A0A0F9D2B3</accession>
<proteinExistence type="predicted"/>
<evidence type="ECO:0000313" key="1">
    <source>
        <dbReference type="EMBL" id="KKL06218.1"/>
    </source>
</evidence>
<comment type="caution">
    <text evidence="1">The sequence shown here is derived from an EMBL/GenBank/DDBJ whole genome shotgun (WGS) entry which is preliminary data.</text>
</comment>
<reference evidence="1" key="1">
    <citation type="journal article" date="2015" name="Nature">
        <title>Complex archaea that bridge the gap between prokaryotes and eukaryotes.</title>
        <authorList>
            <person name="Spang A."/>
            <person name="Saw J.H."/>
            <person name="Jorgensen S.L."/>
            <person name="Zaremba-Niedzwiedzka K."/>
            <person name="Martijn J."/>
            <person name="Lind A.E."/>
            <person name="van Eijk R."/>
            <person name="Schleper C."/>
            <person name="Guy L."/>
            <person name="Ettema T.J."/>
        </authorList>
    </citation>
    <scope>NUCLEOTIDE SEQUENCE</scope>
</reference>
<dbReference type="EMBL" id="LAZR01043798">
    <property type="protein sequence ID" value="KKL06218.1"/>
    <property type="molecule type" value="Genomic_DNA"/>
</dbReference>